<dbReference type="Proteomes" id="UP001211907">
    <property type="component" value="Unassembled WGS sequence"/>
</dbReference>
<keyword evidence="3" id="KW-1185">Reference proteome</keyword>
<name>A0AAD5XFM1_9FUNG</name>
<dbReference type="EMBL" id="JADGJH010001077">
    <property type="protein sequence ID" value="KAJ3119259.1"/>
    <property type="molecule type" value="Genomic_DNA"/>
</dbReference>
<reference evidence="2" key="1">
    <citation type="submission" date="2020-05" db="EMBL/GenBank/DDBJ databases">
        <title>Phylogenomic resolution of chytrid fungi.</title>
        <authorList>
            <person name="Stajich J.E."/>
            <person name="Amses K."/>
            <person name="Simmons R."/>
            <person name="Seto K."/>
            <person name="Myers J."/>
            <person name="Bonds A."/>
            <person name="Quandt C.A."/>
            <person name="Barry K."/>
            <person name="Liu P."/>
            <person name="Grigoriev I."/>
            <person name="Longcore J.E."/>
            <person name="James T.Y."/>
        </authorList>
    </citation>
    <scope>NUCLEOTIDE SEQUENCE</scope>
    <source>
        <strain evidence="2">JEL0513</strain>
    </source>
</reference>
<feature type="compositionally biased region" description="Gly residues" evidence="1">
    <location>
        <begin position="59"/>
        <end position="78"/>
    </location>
</feature>
<feature type="compositionally biased region" description="Basic and acidic residues" evidence="1">
    <location>
        <begin position="82"/>
        <end position="96"/>
    </location>
</feature>
<accession>A0AAD5XFM1</accession>
<organism evidence="2 3">
    <name type="scientific">Physocladia obscura</name>
    <dbReference type="NCBI Taxonomy" id="109957"/>
    <lineage>
        <taxon>Eukaryota</taxon>
        <taxon>Fungi</taxon>
        <taxon>Fungi incertae sedis</taxon>
        <taxon>Chytridiomycota</taxon>
        <taxon>Chytridiomycota incertae sedis</taxon>
        <taxon>Chytridiomycetes</taxon>
        <taxon>Chytridiales</taxon>
        <taxon>Chytriomycetaceae</taxon>
        <taxon>Physocladia</taxon>
    </lineage>
</organism>
<protein>
    <submittedName>
        <fullName evidence="2">Uncharacterized protein</fullName>
    </submittedName>
</protein>
<evidence type="ECO:0000256" key="1">
    <source>
        <dbReference type="SAM" id="MobiDB-lite"/>
    </source>
</evidence>
<evidence type="ECO:0000313" key="3">
    <source>
        <dbReference type="Proteomes" id="UP001211907"/>
    </source>
</evidence>
<proteinExistence type="predicted"/>
<feature type="compositionally biased region" description="Low complexity" evidence="1">
    <location>
        <begin position="36"/>
        <end position="58"/>
    </location>
</feature>
<dbReference type="AlphaFoldDB" id="A0AAD5XFM1"/>
<evidence type="ECO:0000313" key="2">
    <source>
        <dbReference type="EMBL" id="KAJ3119259.1"/>
    </source>
</evidence>
<sequence>MTTQTIKFKIQKISLKAKTMFGKKTPQAQPPLMIGRNTSSRRPNTSSAKSAVSSISSSEGGGGGVGGGSSIGSGGHGQSGAEKMRKQLDGLRKMQMDLARKHLEMGSASLRLSFNELNPDGQHSADTSNEMNEKAYSERRRESIAKREADIHGLMTNLQDMSDAMARINFEQNSVIVE</sequence>
<comment type="caution">
    <text evidence="2">The sequence shown here is derived from an EMBL/GenBank/DDBJ whole genome shotgun (WGS) entry which is preliminary data.</text>
</comment>
<feature type="region of interest" description="Disordered" evidence="1">
    <location>
        <begin position="21"/>
        <end position="96"/>
    </location>
</feature>
<gene>
    <name evidence="2" type="ORF">HK100_000389</name>
</gene>
<feature type="non-terminal residue" evidence="2">
    <location>
        <position position="1"/>
    </location>
</feature>